<sequence>MNAAILETELDGLRENISLDYNGGIRANVEVNPEYTRDNLTPVQSSKNSTVPIGESHIATSSRIAL</sequence>
<dbReference type="Proteomes" id="UP000824120">
    <property type="component" value="Chromosome 10"/>
</dbReference>
<accession>A0A9J5WVU2</accession>
<dbReference type="EMBL" id="JACXVP010000010">
    <property type="protein sequence ID" value="KAG5579945.1"/>
    <property type="molecule type" value="Genomic_DNA"/>
</dbReference>
<reference evidence="1 2" key="1">
    <citation type="submission" date="2020-09" db="EMBL/GenBank/DDBJ databases">
        <title>De no assembly of potato wild relative species, Solanum commersonii.</title>
        <authorList>
            <person name="Cho K."/>
        </authorList>
    </citation>
    <scope>NUCLEOTIDE SEQUENCE [LARGE SCALE GENOMIC DNA]</scope>
    <source>
        <strain evidence="1">LZ3.2</strain>
        <tissue evidence="1">Leaf</tissue>
    </source>
</reference>
<protein>
    <submittedName>
        <fullName evidence="1">Uncharacterized protein</fullName>
    </submittedName>
</protein>
<comment type="caution">
    <text evidence="1">The sequence shown here is derived from an EMBL/GenBank/DDBJ whole genome shotgun (WGS) entry which is preliminary data.</text>
</comment>
<organism evidence="1 2">
    <name type="scientific">Solanum commersonii</name>
    <name type="common">Commerson's wild potato</name>
    <name type="synonym">Commerson's nightshade</name>
    <dbReference type="NCBI Taxonomy" id="4109"/>
    <lineage>
        <taxon>Eukaryota</taxon>
        <taxon>Viridiplantae</taxon>
        <taxon>Streptophyta</taxon>
        <taxon>Embryophyta</taxon>
        <taxon>Tracheophyta</taxon>
        <taxon>Spermatophyta</taxon>
        <taxon>Magnoliopsida</taxon>
        <taxon>eudicotyledons</taxon>
        <taxon>Gunneridae</taxon>
        <taxon>Pentapetalae</taxon>
        <taxon>asterids</taxon>
        <taxon>lamiids</taxon>
        <taxon>Solanales</taxon>
        <taxon>Solanaceae</taxon>
        <taxon>Solanoideae</taxon>
        <taxon>Solaneae</taxon>
        <taxon>Solanum</taxon>
    </lineage>
</organism>
<evidence type="ECO:0000313" key="2">
    <source>
        <dbReference type="Proteomes" id="UP000824120"/>
    </source>
</evidence>
<gene>
    <name evidence="1" type="ORF">H5410_050572</name>
</gene>
<dbReference type="AlphaFoldDB" id="A0A9J5WVU2"/>
<keyword evidence="2" id="KW-1185">Reference proteome</keyword>
<name>A0A9J5WVU2_SOLCO</name>
<proteinExistence type="predicted"/>
<evidence type="ECO:0000313" key="1">
    <source>
        <dbReference type="EMBL" id="KAG5579945.1"/>
    </source>
</evidence>